<dbReference type="AlphaFoldDB" id="A0A1J1J618"/>
<proteinExistence type="predicted"/>
<evidence type="ECO:0000313" key="1">
    <source>
        <dbReference type="EMBL" id="CRL07839.1"/>
    </source>
</evidence>
<dbReference type="EMBL" id="CVRI01000073">
    <property type="protein sequence ID" value="CRL07839.1"/>
    <property type="molecule type" value="Genomic_DNA"/>
</dbReference>
<gene>
    <name evidence="1" type="ORF">CLUMA_CG020793</name>
</gene>
<protein>
    <submittedName>
        <fullName evidence="1">CLUMA_CG020793, isoform A</fullName>
    </submittedName>
</protein>
<dbReference type="Proteomes" id="UP000183832">
    <property type="component" value="Unassembled WGS sequence"/>
</dbReference>
<sequence length="62" mass="7376">MTLKLHSSVTLQSLNILHNHLKLIKVELHEDERIKIKLFKARVIFNYEAEIKDKSEHEHTSK</sequence>
<keyword evidence="2" id="KW-1185">Reference proteome</keyword>
<organism evidence="1 2">
    <name type="scientific">Clunio marinus</name>
    <dbReference type="NCBI Taxonomy" id="568069"/>
    <lineage>
        <taxon>Eukaryota</taxon>
        <taxon>Metazoa</taxon>
        <taxon>Ecdysozoa</taxon>
        <taxon>Arthropoda</taxon>
        <taxon>Hexapoda</taxon>
        <taxon>Insecta</taxon>
        <taxon>Pterygota</taxon>
        <taxon>Neoptera</taxon>
        <taxon>Endopterygota</taxon>
        <taxon>Diptera</taxon>
        <taxon>Nematocera</taxon>
        <taxon>Chironomoidea</taxon>
        <taxon>Chironomidae</taxon>
        <taxon>Clunio</taxon>
    </lineage>
</organism>
<accession>A0A1J1J618</accession>
<reference evidence="1 2" key="1">
    <citation type="submission" date="2015-04" db="EMBL/GenBank/DDBJ databases">
        <authorList>
            <person name="Syromyatnikov M.Y."/>
            <person name="Popov V.N."/>
        </authorList>
    </citation>
    <scope>NUCLEOTIDE SEQUENCE [LARGE SCALE GENOMIC DNA]</scope>
</reference>
<evidence type="ECO:0000313" key="2">
    <source>
        <dbReference type="Proteomes" id="UP000183832"/>
    </source>
</evidence>
<name>A0A1J1J618_9DIPT</name>